<dbReference type="InterPro" id="IPR050164">
    <property type="entry name" value="Peptidase_C19"/>
</dbReference>
<dbReference type="Gene3D" id="3.90.70.10">
    <property type="entry name" value="Cysteine proteinases"/>
    <property type="match status" value="1"/>
</dbReference>
<dbReference type="InterPro" id="IPR001394">
    <property type="entry name" value="Peptidase_C19_UCH"/>
</dbReference>
<dbReference type="PROSITE" id="PS00972">
    <property type="entry name" value="USP_1"/>
    <property type="match status" value="1"/>
</dbReference>
<gene>
    <name evidence="3" type="ORF">M9Y10_019722</name>
</gene>
<feature type="compositionally biased region" description="Low complexity" evidence="1">
    <location>
        <begin position="741"/>
        <end position="761"/>
    </location>
</feature>
<dbReference type="Pfam" id="PF00443">
    <property type="entry name" value="UCH"/>
    <property type="match status" value="1"/>
</dbReference>
<organism evidence="3 4">
    <name type="scientific">Tritrichomonas musculus</name>
    <dbReference type="NCBI Taxonomy" id="1915356"/>
    <lineage>
        <taxon>Eukaryota</taxon>
        <taxon>Metamonada</taxon>
        <taxon>Parabasalia</taxon>
        <taxon>Tritrichomonadida</taxon>
        <taxon>Tritrichomonadidae</taxon>
        <taxon>Tritrichomonas</taxon>
    </lineage>
</organism>
<evidence type="ECO:0000313" key="3">
    <source>
        <dbReference type="EMBL" id="KAK8847139.1"/>
    </source>
</evidence>
<keyword evidence="4" id="KW-1185">Reference proteome</keyword>
<dbReference type="InterPro" id="IPR028889">
    <property type="entry name" value="USP"/>
</dbReference>
<comment type="caution">
    <text evidence="3">The sequence shown here is derived from an EMBL/GenBank/DDBJ whole genome shotgun (WGS) entry which is preliminary data.</text>
</comment>
<dbReference type="Proteomes" id="UP001470230">
    <property type="component" value="Unassembled WGS sequence"/>
</dbReference>
<reference evidence="3 4" key="1">
    <citation type="submission" date="2024-04" db="EMBL/GenBank/DDBJ databases">
        <title>Tritrichomonas musculus Genome.</title>
        <authorList>
            <person name="Alves-Ferreira E."/>
            <person name="Grigg M."/>
            <person name="Lorenzi H."/>
            <person name="Galac M."/>
        </authorList>
    </citation>
    <scope>NUCLEOTIDE SEQUENCE [LARGE SCALE GENOMIC DNA]</scope>
    <source>
        <strain evidence="3 4">EAF2021</strain>
    </source>
</reference>
<feature type="compositionally biased region" description="Low complexity" evidence="1">
    <location>
        <begin position="709"/>
        <end position="729"/>
    </location>
</feature>
<evidence type="ECO:0000259" key="2">
    <source>
        <dbReference type="PROSITE" id="PS50235"/>
    </source>
</evidence>
<accession>A0ABR2HH43</accession>
<dbReference type="PANTHER" id="PTHR24006">
    <property type="entry name" value="UBIQUITIN CARBOXYL-TERMINAL HYDROLASE"/>
    <property type="match status" value="1"/>
</dbReference>
<sequence length="1119" mass="129409">MHQSLNLEEHSLKESHTVTTFPGQKTFFVQNWSIHFSPLINWYISPYYSHSCFKIIFGLFFDEKGNTKLYGKLVPQNSFDSFKIFLRIGNPNGSNITVNQVWSFKFKNRSNRSDIAKLNKSQIINNGFLDDEGKLNIYIELSYYVRVQFMAQQRARTNIRNNLGRIGLQNLGSICYMNSSLQILFHIPELRTILYSCDSSTDKKVLFNIQYLFYSMENSTVTCSAMDLHNSIKFCLDEQNTHKDACEFIIKLKDALDGEISGTSQDKDLNDLFQISVRSNIECFSKSYKKSQIEYYQFLNIHFGDDTPDTPLNLIDCLLNFQKKSDIVHSTDEYGKQPAVKWDEFITFPPVLGINFIRFTYDAKKRNYVKCNRLVEFNETIDLSQFSHIENDLFELYAILIHYGEIEGGHYYSLIQDFDTKKWYKYDNSVISLQDPNKPLLTSEIFKLTYLLFYVRKSEKERLFAKCTICEKTKNFLLKIQAKKEIKTKRENMLTFRFILEDELNSPQPLNKGSILSEKSLMIDKNRTNLQLYEEVAKLFDKKPSEIRLWETDVNNIKKKLKENSSNSEIKAMHNNTVLFVQNKKESENLIPYIENDRFDNIDYMMVFVKYFDTRMKVPIRYIGPLIVEENSCMESAQICSLLDFPETTKFHFFVEFMPLAATHVSTLCSYKSAAIIEGTTIIVQVDLDSTETHSLPDLSKSKVLNGVELNNTSNNSNNDENNSANVNETSCNENNSANVNETSCNENNSANANETSCNENNSANVNETSCNENNSANVNETSCKNSRDVLNVPNYKAVDFLKDKKLDLLDHYLALRNHMNHYLFYDYEDQAKPSFTLDFPASFTLSDICEIIKEVNHFESRDCIHIFDKYADSDSATRNYVPEQRFQTKVYERSFPGDRIYYFNTPGITSFANKSVYIVQVAADGYNVTYTKTIVGPTQTTPAEVLVIASKEKGFPEEIEIPQVVFDVAAKKENKPENTTPDKTHFMIYDVNKSQIIETLMMSDFLNLTFHTIRFCTFIPPEKDEVNVLVCHATVNEKRLLNFIKIPFYMNLKKNLSVKEFKEKVLKCVNVEDKEQFMNAKLENMTKDSSQSSGKYLINNDDQLTNLTSNSAICIIYS</sequence>
<dbReference type="EMBL" id="JAPFFF010000028">
    <property type="protein sequence ID" value="KAK8847139.1"/>
    <property type="molecule type" value="Genomic_DNA"/>
</dbReference>
<dbReference type="InterPro" id="IPR038765">
    <property type="entry name" value="Papain-like_cys_pep_sf"/>
</dbReference>
<evidence type="ECO:0000256" key="1">
    <source>
        <dbReference type="SAM" id="MobiDB-lite"/>
    </source>
</evidence>
<protein>
    <recommendedName>
        <fullName evidence="2">USP domain-containing protein</fullName>
    </recommendedName>
</protein>
<feature type="region of interest" description="Disordered" evidence="1">
    <location>
        <begin position="709"/>
        <end position="761"/>
    </location>
</feature>
<feature type="compositionally biased region" description="Polar residues" evidence="1">
    <location>
        <begin position="730"/>
        <end position="740"/>
    </location>
</feature>
<proteinExistence type="predicted"/>
<dbReference type="InterPro" id="IPR018200">
    <property type="entry name" value="USP_CS"/>
</dbReference>
<feature type="domain" description="USP" evidence="2">
    <location>
        <begin position="166"/>
        <end position="457"/>
    </location>
</feature>
<dbReference type="PROSITE" id="PS50235">
    <property type="entry name" value="USP_3"/>
    <property type="match status" value="1"/>
</dbReference>
<name>A0ABR2HH43_9EUKA</name>
<dbReference type="SUPFAM" id="SSF54001">
    <property type="entry name" value="Cysteine proteinases"/>
    <property type="match status" value="1"/>
</dbReference>
<dbReference type="PROSITE" id="PS00973">
    <property type="entry name" value="USP_2"/>
    <property type="match status" value="1"/>
</dbReference>
<evidence type="ECO:0000313" key="4">
    <source>
        <dbReference type="Proteomes" id="UP001470230"/>
    </source>
</evidence>